<dbReference type="EMBL" id="JABXBU010002231">
    <property type="protein sequence ID" value="KAF8764385.1"/>
    <property type="molecule type" value="Genomic_DNA"/>
</dbReference>
<evidence type="ECO:0000313" key="4">
    <source>
        <dbReference type="Proteomes" id="UP000807504"/>
    </source>
</evidence>
<dbReference type="AlphaFoldDB" id="A0A8T0E2I4"/>
<feature type="compositionally biased region" description="Low complexity" evidence="1">
    <location>
        <begin position="129"/>
        <end position="138"/>
    </location>
</feature>
<accession>A0A8T0E2I4</accession>
<gene>
    <name evidence="3" type="ORF">HNY73_022461</name>
</gene>
<feature type="chain" id="PRO_5035798100" evidence="2">
    <location>
        <begin position="27"/>
        <end position="296"/>
    </location>
</feature>
<reference evidence="3" key="2">
    <citation type="submission" date="2020-06" db="EMBL/GenBank/DDBJ databases">
        <authorList>
            <person name="Sheffer M."/>
        </authorList>
    </citation>
    <scope>NUCLEOTIDE SEQUENCE</scope>
</reference>
<keyword evidence="4" id="KW-1185">Reference proteome</keyword>
<name>A0A8T0E2I4_ARGBR</name>
<dbReference type="Proteomes" id="UP000807504">
    <property type="component" value="Unassembled WGS sequence"/>
</dbReference>
<feature type="region of interest" description="Disordered" evidence="1">
    <location>
        <begin position="118"/>
        <end position="138"/>
    </location>
</feature>
<proteinExistence type="predicted"/>
<reference evidence="3" key="1">
    <citation type="journal article" date="2020" name="bioRxiv">
        <title>Chromosome-level reference genome of the European wasp spider Argiope bruennichi: a resource for studies on range expansion and evolutionary adaptation.</title>
        <authorList>
            <person name="Sheffer M.M."/>
            <person name="Hoppe A."/>
            <person name="Krehenwinkel H."/>
            <person name="Uhl G."/>
            <person name="Kuss A.W."/>
            <person name="Jensen L."/>
            <person name="Jensen C."/>
            <person name="Gillespie R.G."/>
            <person name="Hoff K.J."/>
            <person name="Prost S."/>
        </authorList>
    </citation>
    <scope>NUCLEOTIDE SEQUENCE</scope>
</reference>
<evidence type="ECO:0000256" key="2">
    <source>
        <dbReference type="SAM" id="SignalP"/>
    </source>
</evidence>
<keyword evidence="2" id="KW-0732">Signal</keyword>
<evidence type="ECO:0000313" key="3">
    <source>
        <dbReference type="EMBL" id="KAF8764385.1"/>
    </source>
</evidence>
<protein>
    <submittedName>
        <fullName evidence="3">Uncharacterized protein</fullName>
    </submittedName>
</protein>
<sequence length="296" mass="32338">MLVLPSRSLMGDSMLLVFFVARMVLSLEIARGSRGSSFIAAGCSRALSPPIRALSPSLGRDVLIRQFFYPLAVNHLVSHLSLLDSFSQRWRRRQRKVAEKRIKLNPLILSSVSLSPRTSNLRRSIDPPSSGVSSGVGQSSVSYSMPSWGCDKSSLVSPLISGRISSDGESLVVVYSGAVSAFRGLTGSELSKREATRGSSLSQGISQRARNSLIFITCVNQKSIDQNPVQTQFNKTLHETRPQGLNENRTWLSSKAPGCIYSIELEAEQTAREEIAELPSIANEQRQINLFAPASD</sequence>
<evidence type="ECO:0000256" key="1">
    <source>
        <dbReference type="SAM" id="MobiDB-lite"/>
    </source>
</evidence>
<comment type="caution">
    <text evidence="3">The sequence shown here is derived from an EMBL/GenBank/DDBJ whole genome shotgun (WGS) entry which is preliminary data.</text>
</comment>
<organism evidence="3 4">
    <name type="scientific">Argiope bruennichi</name>
    <name type="common">Wasp spider</name>
    <name type="synonym">Aranea bruennichi</name>
    <dbReference type="NCBI Taxonomy" id="94029"/>
    <lineage>
        <taxon>Eukaryota</taxon>
        <taxon>Metazoa</taxon>
        <taxon>Ecdysozoa</taxon>
        <taxon>Arthropoda</taxon>
        <taxon>Chelicerata</taxon>
        <taxon>Arachnida</taxon>
        <taxon>Araneae</taxon>
        <taxon>Araneomorphae</taxon>
        <taxon>Entelegynae</taxon>
        <taxon>Araneoidea</taxon>
        <taxon>Araneidae</taxon>
        <taxon>Argiope</taxon>
    </lineage>
</organism>
<feature type="signal peptide" evidence="2">
    <location>
        <begin position="1"/>
        <end position="26"/>
    </location>
</feature>